<comment type="catalytic activity">
    <reaction evidence="1">
        <text>ATP + protein L-histidine = ADP + protein N-phospho-L-histidine.</text>
        <dbReference type="EC" id="2.7.13.3"/>
    </reaction>
</comment>
<evidence type="ECO:0000256" key="3">
    <source>
        <dbReference type="ARBA" id="ARBA00012438"/>
    </source>
</evidence>
<comment type="subcellular location">
    <subcellularLocation>
        <location evidence="2">Cell membrane</location>
        <topology evidence="2">Multi-pass membrane protein</topology>
    </subcellularLocation>
</comment>
<dbReference type="Gene3D" id="1.10.287.130">
    <property type="match status" value="1"/>
</dbReference>
<dbReference type="PANTHER" id="PTHR44936">
    <property type="entry name" value="SENSOR PROTEIN CREC"/>
    <property type="match status" value="1"/>
</dbReference>
<dbReference type="EMBL" id="SRHE01000612">
    <property type="protein sequence ID" value="TWW08549.1"/>
    <property type="molecule type" value="Genomic_DNA"/>
</dbReference>
<evidence type="ECO:0000256" key="8">
    <source>
        <dbReference type="ARBA" id="ARBA00022777"/>
    </source>
</evidence>
<dbReference type="InterPro" id="IPR036890">
    <property type="entry name" value="HATPase_C_sf"/>
</dbReference>
<dbReference type="SUPFAM" id="SSF47384">
    <property type="entry name" value="Homodimeric domain of signal transducing histidine kinase"/>
    <property type="match status" value="1"/>
</dbReference>
<organism evidence="11 12">
    <name type="scientific">Planctomyces bekefii</name>
    <dbReference type="NCBI Taxonomy" id="1653850"/>
    <lineage>
        <taxon>Bacteria</taxon>
        <taxon>Pseudomonadati</taxon>
        <taxon>Planctomycetota</taxon>
        <taxon>Planctomycetia</taxon>
        <taxon>Planctomycetales</taxon>
        <taxon>Planctomycetaceae</taxon>
        <taxon>Planctomyces</taxon>
    </lineage>
</organism>
<keyword evidence="6" id="KW-0808">Transferase</keyword>
<evidence type="ECO:0000256" key="2">
    <source>
        <dbReference type="ARBA" id="ARBA00004651"/>
    </source>
</evidence>
<reference evidence="11 12" key="1">
    <citation type="submission" date="2019-08" db="EMBL/GenBank/DDBJ databases">
        <title>100 year-old enigma solved: identification of Planctomyces bekefii, the type genus and species of the phylum Planctomycetes.</title>
        <authorList>
            <person name="Svetlana D.N."/>
            <person name="Overmann J."/>
        </authorList>
    </citation>
    <scope>NUCLEOTIDE SEQUENCE [LARGE SCALE GENOMIC DNA]</scope>
    <source>
        <strain evidence="11">Phe10_nw2017</strain>
    </source>
</reference>
<evidence type="ECO:0000259" key="10">
    <source>
        <dbReference type="PROSITE" id="PS50109"/>
    </source>
</evidence>
<dbReference type="GO" id="GO:0000155">
    <property type="term" value="F:phosphorelay sensor kinase activity"/>
    <property type="evidence" value="ECO:0007669"/>
    <property type="project" value="InterPro"/>
</dbReference>
<dbReference type="PRINTS" id="PR00344">
    <property type="entry name" value="BCTRLSENSOR"/>
</dbReference>
<evidence type="ECO:0000256" key="5">
    <source>
        <dbReference type="ARBA" id="ARBA00022553"/>
    </source>
</evidence>
<dbReference type="InterPro" id="IPR003594">
    <property type="entry name" value="HATPase_dom"/>
</dbReference>
<reference evidence="11 12" key="2">
    <citation type="submission" date="2019-08" db="EMBL/GenBank/DDBJ databases">
        <authorList>
            <person name="Henke P."/>
        </authorList>
    </citation>
    <scope>NUCLEOTIDE SEQUENCE [LARGE SCALE GENOMIC DNA]</scope>
    <source>
        <strain evidence="11">Phe10_nw2017</strain>
    </source>
</reference>
<evidence type="ECO:0000256" key="9">
    <source>
        <dbReference type="ARBA" id="ARBA00022840"/>
    </source>
</evidence>
<dbReference type="GO" id="GO:0005524">
    <property type="term" value="F:ATP binding"/>
    <property type="evidence" value="ECO:0007669"/>
    <property type="project" value="UniProtKB-KW"/>
</dbReference>
<sequence>MASRTAASMLAKTELLQLVSHELRTPLARMRFAIELLDTSSTPQEKTQRMAAIHHSVDDLEDIVGEVLEYVGKGGTTALDSQSWLDIPAVLQAFKSSFTDNSGRLQIEWITAGQSFTDRVFADRRAFQHVLRNLIGNAWRFARTTIRISAQRDLRTSSEEFTGRRTGRMTQAAVTVACVCVTVEDDGPGIPDGSHQEVLAPLDRLSDERLHSGIAELQRNPRIHGGYGLGLAIVKRLVERHGGSLQIDRGELGGCRIRTWWPDQATTGQQTV</sequence>
<dbReference type="InterPro" id="IPR036097">
    <property type="entry name" value="HisK_dim/P_sf"/>
</dbReference>
<feature type="domain" description="Histidine kinase" evidence="10">
    <location>
        <begin position="18"/>
        <end position="265"/>
    </location>
</feature>
<comment type="caution">
    <text evidence="11">The sequence shown here is derived from an EMBL/GenBank/DDBJ whole genome shotgun (WGS) entry which is preliminary data.</text>
</comment>
<evidence type="ECO:0000256" key="6">
    <source>
        <dbReference type="ARBA" id="ARBA00022679"/>
    </source>
</evidence>
<evidence type="ECO:0000256" key="1">
    <source>
        <dbReference type="ARBA" id="ARBA00000085"/>
    </source>
</evidence>
<evidence type="ECO:0000256" key="7">
    <source>
        <dbReference type="ARBA" id="ARBA00022741"/>
    </source>
</evidence>
<accession>A0A5C6M378</accession>
<evidence type="ECO:0000313" key="12">
    <source>
        <dbReference type="Proteomes" id="UP000321083"/>
    </source>
</evidence>
<evidence type="ECO:0000256" key="4">
    <source>
        <dbReference type="ARBA" id="ARBA00022475"/>
    </source>
</evidence>
<dbReference type="InterPro" id="IPR050980">
    <property type="entry name" value="2C_sensor_his_kinase"/>
</dbReference>
<dbReference type="InterPro" id="IPR003661">
    <property type="entry name" value="HisK_dim/P_dom"/>
</dbReference>
<dbReference type="Pfam" id="PF00512">
    <property type="entry name" value="HisKA"/>
    <property type="match status" value="1"/>
</dbReference>
<dbReference type="Pfam" id="PF02518">
    <property type="entry name" value="HATPase_c"/>
    <property type="match status" value="1"/>
</dbReference>
<dbReference type="PROSITE" id="PS50109">
    <property type="entry name" value="HIS_KIN"/>
    <property type="match status" value="1"/>
</dbReference>
<dbReference type="SMART" id="SM00387">
    <property type="entry name" value="HATPase_c"/>
    <property type="match status" value="1"/>
</dbReference>
<dbReference type="SUPFAM" id="SSF55874">
    <property type="entry name" value="ATPase domain of HSP90 chaperone/DNA topoisomerase II/histidine kinase"/>
    <property type="match status" value="1"/>
</dbReference>
<dbReference type="InterPro" id="IPR004358">
    <property type="entry name" value="Sig_transdc_His_kin-like_C"/>
</dbReference>
<dbReference type="Proteomes" id="UP000321083">
    <property type="component" value="Unassembled WGS sequence"/>
</dbReference>
<keyword evidence="9" id="KW-0067">ATP-binding</keyword>
<proteinExistence type="predicted"/>
<name>A0A5C6M378_9PLAN</name>
<keyword evidence="5" id="KW-0597">Phosphoprotein</keyword>
<dbReference type="SMART" id="SM00388">
    <property type="entry name" value="HisKA"/>
    <property type="match status" value="1"/>
</dbReference>
<dbReference type="CDD" id="cd00082">
    <property type="entry name" value="HisKA"/>
    <property type="match status" value="1"/>
</dbReference>
<gene>
    <name evidence="11" type="ORF">E3A20_23210</name>
</gene>
<evidence type="ECO:0000313" key="11">
    <source>
        <dbReference type="EMBL" id="TWW08549.1"/>
    </source>
</evidence>
<dbReference type="AlphaFoldDB" id="A0A5C6M378"/>
<keyword evidence="12" id="KW-1185">Reference proteome</keyword>
<dbReference type="Gene3D" id="3.30.565.10">
    <property type="entry name" value="Histidine kinase-like ATPase, C-terminal domain"/>
    <property type="match status" value="1"/>
</dbReference>
<dbReference type="PANTHER" id="PTHR44936:SF10">
    <property type="entry name" value="SENSOR PROTEIN RSTB"/>
    <property type="match status" value="1"/>
</dbReference>
<dbReference type="InterPro" id="IPR005467">
    <property type="entry name" value="His_kinase_dom"/>
</dbReference>
<keyword evidence="7" id="KW-0547">Nucleotide-binding</keyword>
<dbReference type="EC" id="2.7.13.3" evidence="3"/>
<dbReference type="GO" id="GO:0005886">
    <property type="term" value="C:plasma membrane"/>
    <property type="evidence" value="ECO:0007669"/>
    <property type="project" value="UniProtKB-SubCell"/>
</dbReference>
<keyword evidence="4" id="KW-1003">Cell membrane</keyword>
<keyword evidence="8" id="KW-0418">Kinase</keyword>
<keyword evidence="4" id="KW-0472">Membrane</keyword>
<protein>
    <recommendedName>
        <fullName evidence="3">histidine kinase</fullName>
        <ecNumber evidence="3">2.7.13.3</ecNumber>
    </recommendedName>
</protein>